<sequence length="367" mass="39546">MNFTTFLLFMGWSMASLSLAFPQPVPSLRKSRTLQARGSSPITNYTISPSVVTQFPNDTWLENLAIRPNGQIITSLITTPALYLVDPLDPSEHVLLGDFPQFKALLGITSFVPDEFYFVGGNFTAAMSQNTVGVGSYAIMKLDMRPSTPVITKVLDMPRAAFLNGLEVLSAEDGLLICADSTLGLVWWIDVFNGTYEVLIDVPEMKYSDPNFLLGVNGIHLRDGYLYYTSMTQELFCRIPIIATPSNATSGVPFTIGTNEILATGIFGDDFILDRQGNAWIVQDPQDMLTLVITDGKAKGEVFTVAGMPGSDVVAGGTACMFGKMETDEDILYVVTNGGLAAPPTTGIVGGKVLAFDTAGYLAEVLG</sequence>
<protein>
    <submittedName>
        <fullName evidence="2">Calcium-dependent phosphotriesterase</fullName>
    </submittedName>
</protein>
<proteinExistence type="predicted"/>
<dbReference type="SUPFAM" id="SSF63829">
    <property type="entry name" value="Calcium-dependent phosphotriesterase"/>
    <property type="match status" value="1"/>
</dbReference>
<dbReference type="AlphaFoldDB" id="A0A3D8S191"/>
<gene>
    <name evidence="2" type="ORF">BP6252_04666</name>
</gene>
<keyword evidence="1" id="KW-0732">Signal</keyword>
<dbReference type="OrthoDB" id="9977941at2759"/>
<name>A0A3D8S191_9HELO</name>
<keyword evidence="3" id="KW-1185">Reference proteome</keyword>
<evidence type="ECO:0000256" key="1">
    <source>
        <dbReference type="SAM" id="SignalP"/>
    </source>
</evidence>
<dbReference type="PANTHER" id="PTHR42060">
    <property type="entry name" value="NHL REPEAT-CONTAINING PROTEIN-RELATED"/>
    <property type="match status" value="1"/>
</dbReference>
<feature type="chain" id="PRO_5017578715" evidence="1">
    <location>
        <begin position="21"/>
        <end position="367"/>
    </location>
</feature>
<dbReference type="PANTHER" id="PTHR42060:SF1">
    <property type="entry name" value="NHL REPEAT-CONTAINING PROTEIN"/>
    <property type="match status" value="1"/>
</dbReference>
<dbReference type="EMBL" id="PDLM01000004">
    <property type="protein sequence ID" value="RDW80028.1"/>
    <property type="molecule type" value="Genomic_DNA"/>
</dbReference>
<dbReference type="InterPro" id="IPR052998">
    <property type="entry name" value="Hetero-Diels-Alderase-like"/>
</dbReference>
<dbReference type="STRING" id="1849047.A0A3D8S191"/>
<organism evidence="2 3">
    <name type="scientific">Coleophoma cylindrospora</name>
    <dbReference type="NCBI Taxonomy" id="1849047"/>
    <lineage>
        <taxon>Eukaryota</taxon>
        <taxon>Fungi</taxon>
        <taxon>Dikarya</taxon>
        <taxon>Ascomycota</taxon>
        <taxon>Pezizomycotina</taxon>
        <taxon>Leotiomycetes</taxon>
        <taxon>Helotiales</taxon>
        <taxon>Dermateaceae</taxon>
        <taxon>Coleophoma</taxon>
    </lineage>
</organism>
<feature type="signal peptide" evidence="1">
    <location>
        <begin position="1"/>
        <end position="20"/>
    </location>
</feature>
<dbReference type="Proteomes" id="UP000256645">
    <property type="component" value="Unassembled WGS sequence"/>
</dbReference>
<dbReference type="Gene3D" id="2.120.10.30">
    <property type="entry name" value="TolB, C-terminal domain"/>
    <property type="match status" value="1"/>
</dbReference>
<dbReference type="InterPro" id="IPR011042">
    <property type="entry name" value="6-blade_b-propeller_TolB-like"/>
</dbReference>
<accession>A0A3D8S191</accession>
<evidence type="ECO:0000313" key="3">
    <source>
        <dbReference type="Proteomes" id="UP000256645"/>
    </source>
</evidence>
<comment type="caution">
    <text evidence="2">The sequence shown here is derived from an EMBL/GenBank/DDBJ whole genome shotgun (WGS) entry which is preliminary data.</text>
</comment>
<reference evidence="2 3" key="1">
    <citation type="journal article" date="2018" name="IMA Fungus">
        <title>IMA Genome-F 9: Draft genome sequence of Annulohypoxylon stygium, Aspergillus mulundensis, Berkeleyomyces basicola (syn. Thielaviopsis basicola), Ceratocystis smalleyi, two Cercospora beticola strains, Coleophoma cylindrospora, Fusarium fracticaudum, Phialophora cf. hyalina, and Morchella septimelata.</title>
        <authorList>
            <person name="Wingfield B.D."/>
            <person name="Bills G.F."/>
            <person name="Dong Y."/>
            <person name="Huang W."/>
            <person name="Nel W.J."/>
            <person name="Swalarsk-Parry B.S."/>
            <person name="Vaghefi N."/>
            <person name="Wilken P.M."/>
            <person name="An Z."/>
            <person name="de Beer Z.W."/>
            <person name="De Vos L."/>
            <person name="Chen L."/>
            <person name="Duong T.A."/>
            <person name="Gao Y."/>
            <person name="Hammerbacher A."/>
            <person name="Kikkert J.R."/>
            <person name="Li Y."/>
            <person name="Li H."/>
            <person name="Li K."/>
            <person name="Li Q."/>
            <person name="Liu X."/>
            <person name="Ma X."/>
            <person name="Naidoo K."/>
            <person name="Pethybridge S.J."/>
            <person name="Sun J."/>
            <person name="Steenkamp E.T."/>
            <person name="van der Nest M.A."/>
            <person name="van Wyk S."/>
            <person name="Wingfield M.J."/>
            <person name="Xiong C."/>
            <person name="Yue Q."/>
            <person name="Zhang X."/>
        </authorList>
    </citation>
    <scope>NUCLEOTIDE SEQUENCE [LARGE SCALE GENOMIC DNA]</scope>
    <source>
        <strain evidence="2 3">BP6252</strain>
    </source>
</reference>
<evidence type="ECO:0000313" key="2">
    <source>
        <dbReference type="EMBL" id="RDW80028.1"/>
    </source>
</evidence>